<sequence>MIDSHHQISAPTVIGLATTCSTAAALATTPSGRKAVSTLGRLAYNQPSLLAGYAAGCLEGIRTQGLNAVSYFIPSAKALAGREITVGILGSITGRAEIKAAGRISLGALGWVAVTPVFQLVKTFMNACHRSIESGQQNQLIEMMRNKATFGALELGKRSLERDAEHYKALSERSVIPGWKSLLLTTVPTVLLAPELGITALAAGAVAGAAQIAGNAWDKWANCSMYSSTNERIKSLDITQRTIQLKSKSEELVMHYETAEEASQTVQSKNLPGAVPK</sequence>
<name>A0ABV2SJ99_9GAMM</name>
<evidence type="ECO:0000313" key="1">
    <source>
        <dbReference type="EMBL" id="MET4757837.1"/>
    </source>
</evidence>
<reference evidence="1 2" key="1">
    <citation type="submission" date="2024-06" db="EMBL/GenBank/DDBJ databases">
        <title>Genomic Encyclopedia of Type Strains, Phase V (KMG-V): Genome sequencing to study the core and pangenomes of soil and plant-associated prokaryotes.</title>
        <authorList>
            <person name="Whitman W."/>
        </authorList>
    </citation>
    <scope>NUCLEOTIDE SEQUENCE [LARGE SCALE GENOMIC DNA]</scope>
    <source>
        <strain evidence="1 2">NE40</strain>
    </source>
</reference>
<proteinExistence type="predicted"/>
<dbReference type="RefSeq" id="WP_354007962.1">
    <property type="nucleotide sequence ID" value="NZ_JBEWTA010000001.1"/>
</dbReference>
<protein>
    <submittedName>
        <fullName evidence="1">Uncharacterized protein</fullName>
    </submittedName>
</protein>
<dbReference type="EMBL" id="JBEWTB010000002">
    <property type="protein sequence ID" value="MET4757837.1"/>
    <property type="molecule type" value="Genomic_DNA"/>
</dbReference>
<accession>A0ABV2SJ99</accession>
<organism evidence="1 2">
    <name type="scientific">Endozoicomonas lisbonensis</name>
    <dbReference type="NCBI Taxonomy" id="3120522"/>
    <lineage>
        <taxon>Bacteria</taxon>
        <taxon>Pseudomonadati</taxon>
        <taxon>Pseudomonadota</taxon>
        <taxon>Gammaproteobacteria</taxon>
        <taxon>Oceanospirillales</taxon>
        <taxon>Endozoicomonadaceae</taxon>
        <taxon>Endozoicomonas</taxon>
    </lineage>
</organism>
<keyword evidence="2" id="KW-1185">Reference proteome</keyword>
<gene>
    <name evidence="1" type="ORF">V5J35_003029</name>
</gene>
<dbReference type="Proteomes" id="UP001549366">
    <property type="component" value="Unassembled WGS sequence"/>
</dbReference>
<evidence type="ECO:0000313" key="2">
    <source>
        <dbReference type="Proteomes" id="UP001549366"/>
    </source>
</evidence>
<comment type="caution">
    <text evidence="1">The sequence shown here is derived from an EMBL/GenBank/DDBJ whole genome shotgun (WGS) entry which is preliminary data.</text>
</comment>